<comment type="caution">
    <text evidence="1">The sequence shown here is derived from an EMBL/GenBank/DDBJ whole genome shotgun (WGS) entry which is preliminary data.</text>
</comment>
<dbReference type="Proteomes" id="UP000805193">
    <property type="component" value="Unassembled WGS sequence"/>
</dbReference>
<sequence length="168" mass="18326">MFSEADNVILKLNKADLKRCGRSYSAGLADDLAAPAEDDPSAVMIEVEAQADYLRHPLPQPRDVRKMKGAPQGTVTLSSQFSHEDVRSDCAGPSHLRMRSELNPSVLEELQDTRLWEAGAKVVHCFTRGAPKGPNLPQARLNLQDALFSGHGKATHSQTWAGEPAWLG</sequence>
<protein>
    <submittedName>
        <fullName evidence="1">Uncharacterized protein</fullName>
    </submittedName>
</protein>
<accession>A0AC60PNN5</accession>
<evidence type="ECO:0000313" key="1">
    <source>
        <dbReference type="EMBL" id="KAG0422617.1"/>
    </source>
</evidence>
<gene>
    <name evidence="1" type="ORF">HPB47_001576</name>
</gene>
<reference evidence="1 2" key="1">
    <citation type="journal article" date="2020" name="Cell">
        <title>Large-Scale Comparative Analyses of Tick Genomes Elucidate Their Genetic Diversity and Vector Capacities.</title>
        <authorList>
            <consortium name="Tick Genome and Microbiome Consortium (TIGMIC)"/>
            <person name="Jia N."/>
            <person name="Wang J."/>
            <person name="Shi W."/>
            <person name="Du L."/>
            <person name="Sun Y."/>
            <person name="Zhan W."/>
            <person name="Jiang J.F."/>
            <person name="Wang Q."/>
            <person name="Zhang B."/>
            <person name="Ji P."/>
            <person name="Bell-Sakyi L."/>
            <person name="Cui X.M."/>
            <person name="Yuan T.T."/>
            <person name="Jiang B.G."/>
            <person name="Yang W.F."/>
            <person name="Lam T.T."/>
            <person name="Chang Q.C."/>
            <person name="Ding S.J."/>
            <person name="Wang X.J."/>
            <person name="Zhu J.G."/>
            <person name="Ruan X.D."/>
            <person name="Zhao L."/>
            <person name="Wei J.T."/>
            <person name="Ye R.Z."/>
            <person name="Que T.C."/>
            <person name="Du C.H."/>
            <person name="Zhou Y.H."/>
            <person name="Cheng J.X."/>
            <person name="Dai P.F."/>
            <person name="Guo W.B."/>
            <person name="Han X.H."/>
            <person name="Huang E.J."/>
            <person name="Li L.F."/>
            <person name="Wei W."/>
            <person name="Gao Y.C."/>
            <person name="Liu J.Z."/>
            <person name="Shao H.Z."/>
            <person name="Wang X."/>
            <person name="Wang C.C."/>
            <person name="Yang T.C."/>
            <person name="Huo Q.B."/>
            <person name="Li W."/>
            <person name="Chen H.Y."/>
            <person name="Chen S.E."/>
            <person name="Zhou L.G."/>
            <person name="Ni X.B."/>
            <person name="Tian J.H."/>
            <person name="Sheng Y."/>
            <person name="Liu T."/>
            <person name="Pan Y.S."/>
            <person name="Xia L.Y."/>
            <person name="Li J."/>
            <person name="Zhao F."/>
            <person name="Cao W.C."/>
        </authorList>
    </citation>
    <scope>NUCLEOTIDE SEQUENCE [LARGE SCALE GENOMIC DNA]</scope>
    <source>
        <strain evidence="1">Iper-2018</strain>
    </source>
</reference>
<proteinExistence type="predicted"/>
<evidence type="ECO:0000313" key="2">
    <source>
        <dbReference type="Proteomes" id="UP000805193"/>
    </source>
</evidence>
<keyword evidence="2" id="KW-1185">Reference proteome</keyword>
<dbReference type="EMBL" id="JABSTQ010010202">
    <property type="protein sequence ID" value="KAG0422617.1"/>
    <property type="molecule type" value="Genomic_DNA"/>
</dbReference>
<organism evidence="1 2">
    <name type="scientific">Ixodes persulcatus</name>
    <name type="common">Taiga tick</name>
    <dbReference type="NCBI Taxonomy" id="34615"/>
    <lineage>
        <taxon>Eukaryota</taxon>
        <taxon>Metazoa</taxon>
        <taxon>Ecdysozoa</taxon>
        <taxon>Arthropoda</taxon>
        <taxon>Chelicerata</taxon>
        <taxon>Arachnida</taxon>
        <taxon>Acari</taxon>
        <taxon>Parasitiformes</taxon>
        <taxon>Ixodida</taxon>
        <taxon>Ixodoidea</taxon>
        <taxon>Ixodidae</taxon>
        <taxon>Ixodinae</taxon>
        <taxon>Ixodes</taxon>
    </lineage>
</organism>
<name>A0AC60PNN5_IXOPE</name>
<feature type="non-terminal residue" evidence="1">
    <location>
        <position position="168"/>
    </location>
</feature>